<dbReference type="HOGENOM" id="CLU_2823331_0_0_5"/>
<dbReference type="eggNOG" id="ENOG5033EFT">
    <property type="taxonomic scope" value="Bacteria"/>
</dbReference>
<reference evidence="2" key="1">
    <citation type="journal article" date="2010" name="ISME J.">
        <title>The complete genome sequence of the algal symbiont Dinoroseobacter shibae: a hitchhiker's guide to life in the sea.</title>
        <authorList>
            <person name="Wagner-Dobler I."/>
            <person name="Ballhausen B."/>
            <person name="Berger M."/>
            <person name="Brinkhoff T."/>
            <person name="Buchholz I."/>
            <person name="Bunk B."/>
            <person name="Cypionka H."/>
            <person name="Daniel R."/>
            <person name="Drepper T."/>
            <person name="Gerdts G."/>
            <person name="Hahnke S."/>
            <person name="Han C."/>
            <person name="Jahn D."/>
            <person name="Kalhoefer D."/>
            <person name="Kiss H."/>
            <person name="Klenk H.P."/>
            <person name="Kyrpides N."/>
            <person name="Liebl W."/>
            <person name="Liesegang H."/>
            <person name="Meincke L."/>
            <person name="Pati A."/>
            <person name="Petersen J."/>
            <person name="Piekarski T."/>
            <person name="Pommerenke C."/>
            <person name="Pradella S."/>
            <person name="Pukall R."/>
            <person name="Rabus R."/>
            <person name="Stackebrandt E."/>
            <person name="Thole S."/>
            <person name="Thompson L."/>
            <person name="Tielen P."/>
            <person name="Tomasch J."/>
            <person name="von Jan M."/>
            <person name="Wanphrut N."/>
            <person name="Wichels A."/>
            <person name="Zech H."/>
            <person name="Simon M."/>
        </authorList>
    </citation>
    <scope>NUCLEOTIDE SEQUENCE [LARGE SCALE GENOMIC DNA]</scope>
    <source>
        <strain evidence="2">DSM 16493 / NCIMB 14021 / DFL 12</strain>
    </source>
</reference>
<dbReference type="Proteomes" id="UP000006833">
    <property type="component" value="Chromosome"/>
</dbReference>
<dbReference type="OrthoDB" id="7874733at2"/>
<dbReference type="KEGG" id="dsh:Dshi_0883"/>
<gene>
    <name evidence="1" type="ordered locus">Dshi_0883</name>
</gene>
<protein>
    <submittedName>
        <fullName evidence="1">Uncharacterized protein</fullName>
    </submittedName>
</protein>
<organism evidence="1 2">
    <name type="scientific">Dinoroseobacter shibae (strain DSM 16493 / NCIMB 14021 / DFL 12)</name>
    <dbReference type="NCBI Taxonomy" id="398580"/>
    <lineage>
        <taxon>Bacteria</taxon>
        <taxon>Pseudomonadati</taxon>
        <taxon>Pseudomonadota</taxon>
        <taxon>Alphaproteobacteria</taxon>
        <taxon>Rhodobacterales</taxon>
        <taxon>Roseobacteraceae</taxon>
        <taxon>Dinoroseobacter</taxon>
    </lineage>
</organism>
<dbReference type="AlphaFoldDB" id="A8LRH8"/>
<proteinExistence type="predicted"/>
<dbReference type="RefSeq" id="WP_012177559.1">
    <property type="nucleotide sequence ID" value="NC_009952.1"/>
</dbReference>
<evidence type="ECO:0000313" key="2">
    <source>
        <dbReference type="Proteomes" id="UP000006833"/>
    </source>
</evidence>
<evidence type="ECO:0000313" key="1">
    <source>
        <dbReference type="EMBL" id="ABV92628.1"/>
    </source>
</evidence>
<name>A8LRH8_DINSH</name>
<dbReference type="EMBL" id="CP000830">
    <property type="protein sequence ID" value="ABV92628.1"/>
    <property type="molecule type" value="Genomic_DNA"/>
</dbReference>
<accession>A8LRH8</accession>
<dbReference type="STRING" id="398580.Dshi_0883"/>
<sequence length="63" mass="6771">MCLSAQALALFLNVIGLDMVTTDPGRVIVAAEAGEVHWVLTAGDVWCTMAPQLDRLARFSPLD</sequence>
<keyword evidence="2" id="KW-1185">Reference proteome</keyword>